<feature type="domain" description="DUF6316" evidence="1">
    <location>
        <begin position="4"/>
        <end position="56"/>
    </location>
</feature>
<dbReference type="Proteomes" id="UP000245790">
    <property type="component" value="Unassembled WGS sequence"/>
</dbReference>
<keyword evidence="3" id="KW-1185">Reference proteome</keyword>
<dbReference type="InterPro" id="IPR045630">
    <property type="entry name" value="DUF6316"/>
</dbReference>
<dbReference type="OrthoDB" id="6199386at2"/>
<accession>A0A316FJF1</accession>
<dbReference type="RefSeq" id="WP_109764293.1">
    <property type="nucleotide sequence ID" value="NZ_QGGU01000009.1"/>
</dbReference>
<proteinExistence type="predicted"/>
<protein>
    <recommendedName>
        <fullName evidence="1">DUF6316 domain-containing protein</fullName>
    </recommendedName>
</protein>
<dbReference type="AlphaFoldDB" id="A0A316FJF1"/>
<evidence type="ECO:0000313" key="3">
    <source>
        <dbReference type="Proteomes" id="UP000245790"/>
    </source>
</evidence>
<gene>
    <name evidence="2" type="ORF">C8D97_109180</name>
</gene>
<dbReference type="Pfam" id="PF19837">
    <property type="entry name" value="DUF6316"/>
    <property type="match status" value="1"/>
</dbReference>
<sequence>MNVRSGELKKTWFRSERYFHSGDGWFFITRENTQEGPFNSHKEAENELNLYIRHLNEDLYPQQGSSR</sequence>
<organism evidence="2 3">
    <name type="scientific">Pleionea mediterranea</name>
    <dbReference type="NCBI Taxonomy" id="523701"/>
    <lineage>
        <taxon>Bacteria</taxon>
        <taxon>Pseudomonadati</taxon>
        <taxon>Pseudomonadota</taxon>
        <taxon>Gammaproteobacteria</taxon>
        <taxon>Oceanospirillales</taxon>
        <taxon>Pleioneaceae</taxon>
        <taxon>Pleionea</taxon>
    </lineage>
</organism>
<dbReference type="EMBL" id="QGGU01000009">
    <property type="protein sequence ID" value="PWK48629.1"/>
    <property type="molecule type" value="Genomic_DNA"/>
</dbReference>
<evidence type="ECO:0000313" key="2">
    <source>
        <dbReference type="EMBL" id="PWK48629.1"/>
    </source>
</evidence>
<name>A0A316FJF1_9GAMM</name>
<comment type="caution">
    <text evidence="2">The sequence shown here is derived from an EMBL/GenBank/DDBJ whole genome shotgun (WGS) entry which is preliminary data.</text>
</comment>
<evidence type="ECO:0000259" key="1">
    <source>
        <dbReference type="Pfam" id="PF19837"/>
    </source>
</evidence>
<reference evidence="2 3" key="1">
    <citation type="submission" date="2018-05" db="EMBL/GenBank/DDBJ databases">
        <title>Genomic Encyclopedia of Type Strains, Phase IV (KMG-IV): sequencing the most valuable type-strain genomes for metagenomic binning, comparative biology and taxonomic classification.</title>
        <authorList>
            <person name="Goeker M."/>
        </authorList>
    </citation>
    <scope>NUCLEOTIDE SEQUENCE [LARGE SCALE GENOMIC DNA]</scope>
    <source>
        <strain evidence="2 3">DSM 25350</strain>
    </source>
</reference>